<name>A0ABT9SGK1_9BURK</name>
<accession>A0ABT9SGK1</accession>
<reference evidence="2 3" key="1">
    <citation type="submission" date="2023-07" db="EMBL/GenBank/DDBJ databases">
        <title>Sorghum-associated microbial communities from plants grown in Nebraska, USA.</title>
        <authorList>
            <person name="Schachtman D."/>
        </authorList>
    </citation>
    <scope>NUCLEOTIDE SEQUENCE [LARGE SCALE GENOMIC DNA]</scope>
    <source>
        <strain evidence="2 3">DS1607</strain>
    </source>
</reference>
<dbReference type="InterPro" id="IPR018712">
    <property type="entry name" value="Tle1-like_cat"/>
</dbReference>
<evidence type="ECO:0000259" key="1">
    <source>
        <dbReference type="Pfam" id="PF09994"/>
    </source>
</evidence>
<dbReference type="Pfam" id="PF09994">
    <property type="entry name" value="T6SS_Tle1-like_cat"/>
    <property type="match status" value="1"/>
</dbReference>
<dbReference type="RefSeq" id="WP_307692249.1">
    <property type="nucleotide sequence ID" value="NZ_JAUSRO010000019.1"/>
</dbReference>
<dbReference type="EMBL" id="JAUSRO010000019">
    <property type="protein sequence ID" value="MDP9902512.1"/>
    <property type="molecule type" value="Genomic_DNA"/>
</dbReference>
<evidence type="ECO:0000313" key="3">
    <source>
        <dbReference type="Proteomes" id="UP001226867"/>
    </source>
</evidence>
<proteinExistence type="predicted"/>
<keyword evidence="3" id="KW-1185">Reference proteome</keyword>
<dbReference type="PANTHER" id="PTHR33840">
    <property type="match status" value="1"/>
</dbReference>
<dbReference type="Proteomes" id="UP001226867">
    <property type="component" value="Unassembled WGS sequence"/>
</dbReference>
<sequence length="596" mass="65806">MSDFKTIIEPAAVVCPKPLPISRAHECEFALNIGLFFDGTDNNKNTEATKLTNTNIVRLWEAYKDNDDEGFYANYVSGVGTPFTEIGEKTFPAMGSPFGAGGEARIVYGLLQVINSVHRFVNGSLRFEGPVLAALCSDTRVPADSASATPQRLTAPQKILADLGLSQGLVGAPPERRQFITGIAAELRQQLLARATRPRVSAIYLDVFGFSRGAAQARVFTSWLHQLMLSHGELFGVPSYVRMLGVFDTVSSIGLTDAIGSHGHGAWATAQDLRIHPEVKNCVHYLGLHELRTNFPSDSVGGLEGVLPPNCQEHFCPGVHSDVGGGYDAGEQGKGGIERLIDPRVTLSMGGGLRFEPDDSRKLSQWSLNAMHAAALETCKSHEAIPWIEFNSEAGDKARLSERFAMASDRTGTPFVRTAVERYFQRCGVASGLNARDALREHGLRYLAWRYQVNRQNGFEKLPSVRRARTRGGPGLDYYLRGEKLFGEQVRMLSTRAPLLDFMSEKDTRNGFSAHAPEIFERMKTLRLESDIGTFFDEWVHDSYAGFIGKFVNHGGNLMHLASEGQRYVRWRGLYCGSDEQLNALRRAGDEDRRVA</sequence>
<organism evidence="2 3">
    <name type="scientific">Variovorax ginsengisoli</name>
    <dbReference type="NCBI Taxonomy" id="363844"/>
    <lineage>
        <taxon>Bacteria</taxon>
        <taxon>Pseudomonadati</taxon>
        <taxon>Pseudomonadota</taxon>
        <taxon>Betaproteobacteria</taxon>
        <taxon>Burkholderiales</taxon>
        <taxon>Comamonadaceae</taxon>
        <taxon>Variovorax</taxon>
    </lineage>
</organism>
<comment type="caution">
    <text evidence="2">The sequence shown here is derived from an EMBL/GenBank/DDBJ whole genome shotgun (WGS) entry which is preliminary data.</text>
</comment>
<protein>
    <recommendedName>
        <fullName evidence="1">T6SS Phospholipase effector Tle1-like catalytic domain-containing protein</fullName>
    </recommendedName>
</protein>
<evidence type="ECO:0000313" key="2">
    <source>
        <dbReference type="EMBL" id="MDP9902512.1"/>
    </source>
</evidence>
<gene>
    <name evidence="2" type="ORF">J2W36_004789</name>
</gene>
<dbReference type="PANTHER" id="PTHR33840:SF1">
    <property type="entry name" value="TLE1 PHOSPHOLIPASE DOMAIN-CONTAINING PROTEIN"/>
    <property type="match status" value="1"/>
</dbReference>
<feature type="domain" description="T6SS Phospholipase effector Tle1-like catalytic" evidence="1">
    <location>
        <begin position="240"/>
        <end position="332"/>
    </location>
</feature>